<keyword evidence="5" id="KW-1185">Reference proteome</keyword>
<dbReference type="InterPro" id="IPR002509">
    <property type="entry name" value="NODB_dom"/>
</dbReference>
<organism evidence="4 5">
    <name type="scientific">Exiguobacterium undae</name>
    <dbReference type="NCBI Taxonomy" id="169177"/>
    <lineage>
        <taxon>Bacteria</taxon>
        <taxon>Bacillati</taxon>
        <taxon>Bacillota</taxon>
        <taxon>Bacilli</taxon>
        <taxon>Bacillales</taxon>
        <taxon>Bacillales Family XII. Incertae Sedis</taxon>
        <taxon>Exiguobacterium</taxon>
    </lineage>
</organism>
<dbReference type="InterPro" id="IPR051398">
    <property type="entry name" value="Polysacch_Deacetylase"/>
</dbReference>
<evidence type="ECO:0000313" key="5">
    <source>
        <dbReference type="Proteomes" id="UP000078447"/>
    </source>
</evidence>
<name>A0ABX2VCB2_9BACL</name>
<dbReference type="SUPFAM" id="SSF88713">
    <property type="entry name" value="Glycoside hydrolase/deacetylase"/>
    <property type="match status" value="1"/>
</dbReference>
<evidence type="ECO:0000313" key="4">
    <source>
        <dbReference type="EMBL" id="OAN15490.1"/>
    </source>
</evidence>
<proteinExistence type="predicted"/>
<dbReference type="EMBL" id="LVVL01000001">
    <property type="protein sequence ID" value="OAN15490.1"/>
    <property type="molecule type" value="Genomic_DNA"/>
</dbReference>
<protein>
    <submittedName>
        <fullName evidence="4">Polysaccharide deacetylase</fullName>
    </submittedName>
</protein>
<sequence length="422" mass="47444">MKMNSKWIGLGLTGILLVSGCGQPTVKPVVKPKQTGTEQTKKRQATDEAYIEQELKRADGMAAQYDYGRAIRIVDRLQTAEAKQKRAEYVAKQAKLVPIKGGTAVPHLFFHSLIAEPKRAFDGDRKERGYDDYMVTLGEFKRILSGLYERNYVLVRPTDLAAWKDGRMTETALAFPKGKHPLVLSQDDVNYYEYMTGDGFATTLREHNGQITNTMTGKADGAYDLVPVVDQFVAQHPDFSYRGAKGVLGITGYNGVLGYRSSYAQYGKSAKVERARQAAKATATALKKDGWQFASHTYGHISVGKVSLATIQADTDRYNRDVMPLIGSTRQLIYPYGSDIQDWHGYSGDKYRYLTQKGFRYFYNVDASQHAWKQAGKDYYRQARINVDGIRLRQAIAGKTNVLDPFFDAKTVFDPMRPVLKK</sequence>
<dbReference type="Pfam" id="PF01522">
    <property type="entry name" value="Polysacc_deac_1"/>
    <property type="match status" value="1"/>
</dbReference>
<feature type="domain" description="NodB homology" evidence="3">
    <location>
        <begin position="275"/>
        <end position="346"/>
    </location>
</feature>
<dbReference type="InterPro" id="IPR011330">
    <property type="entry name" value="Glyco_hydro/deAcase_b/a-brl"/>
</dbReference>
<dbReference type="PANTHER" id="PTHR34216">
    <property type="match status" value="1"/>
</dbReference>
<evidence type="ECO:0000259" key="3">
    <source>
        <dbReference type="Pfam" id="PF01522"/>
    </source>
</evidence>
<comment type="caution">
    <text evidence="4">The sequence shown here is derived from an EMBL/GenBank/DDBJ whole genome shotgun (WGS) entry which is preliminary data.</text>
</comment>
<evidence type="ECO:0000256" key="2">
    <source>
        <dbReference type="ARBA" id="ARBA00022729"/>
    </source>
</evidence>
<evidence type="ECO:0000256" key="1">
    <source>
        <dbReference type="ARBA" id="ARBA00004613"/>
    </source>
</evidence>
<dbReference type="Proteomes" id="UP000078447">
    <property type="component" value="Unassembled WGS sequence"/>
</dbReference>
<gene>
    <name evidence="4" type="ORF">A3783_06025</name>
</gene>
<keyword evidence="2" id="KW-0732">Signal</keyword>
<dbReference type="PROSITE" id="PS51257">
    <property type="entry name" value="PROKAR_LIPOPROTEIN"/>
    <property type="match status" value="1"/>
</dbReference>
<reference evidence="4 5" key="1">
    <citation type="submission" date="2016-03" db="EMBL/GenBank/DDBJ databases">
        <authorList>
            <person name="Cho S.-Y."/>
            <person name="Lim S."/>
            <person name="Kim H."/>
            <person name="Soh E.H."/>
            <person name="Moon J.S."/>
        </authorList>
    </citation>
    <scope>NUCLEOTIDE SEQUENCE [LARGE SCALE GENOMIC DNA]</scope>
    <source>
        <strain evidence="4 5">KCTC 3810</strain>
    </source>
</reference>
<accession>A0ABX2VCB2</accession>
<dbReference type="PANTHER" id="PTHR34216:SF3">
    <property type="entry name" value="POLY-BETA-1,6-N-ACETYL-D-GLUCOSAMINE N-DEACETYLASE"/>
    <property type="match status" value="1"/>
</dbReference>
<comment type="subcellular location">
    <subcellularLocation>
        <location evidence="1">Secreted</location>
    </subcellularLocation>
</comment>
<dbReference type="Gene3D" id="3.20.20.370">
    <property type="entry name" value="Glycoside hydrolase/deacetylase"/>
    <property type="match status" value="1"/>
</dbReference>